<dbReference type="InterPro" id="IPR029063">
    <property type="entry name" value="SAM-dependent_MTases_sf"/>
</dbReference>
<dbReference type="PANTHER" id="PTHR13610:SF9">
    <property type="entry name" value="FI06469P"/>
    <property type="match status" value="1"/>
</dbReference>
<evidence type="ECO:0008006" key="6">
    <source>
        <dbReference type="Google" id="ProtNLM"/>
    </source>
</evidence>
<keyword evidence="2" id="KW-0808">Transferase</keyword>
<organism evidence="4 5">
    <name type="scientific">Candidatus Curtissbacteria bacterium RIFCSPLOWO2_01_FULL_42_50</name>
    <dbReference type="NCBI Taxonomy" id="1797730"/>
    <lineage>
        <taxon>Bacteria</taxon>
        <taxon>Candidatus Curtissiibacteriota</taxon>
    </lineage>
</organism>
<dbReference type="SUPFAM" id="SSF53335">
    <property type="entry name" value="S-adenosyl-L-methionine-dependent methyltransferases"/>
    <property type="match status" value="1"/>
</dbReference>
<evidence type="ECO:0000256" key="3">
    <source>
        <dbReference type="ARBA" id="ARBA00022691"/>
    </source>
</evidence>
<evidence type="ECO:0000256" key="2">
    <source>
        <dbReference type="ARBA" id="ARBA00022679"/>
    </source>
</evidence>
<accession>A0A1F5H2E9</accession>
<dbReference type="PANTHER" id="PTHR13610">
    <property type="entry name" value="METHYLTRANSFERASE DOMAIN-CONTAINING PROTEIN"/>
    <property type="match status" value="1"/>
</dbReference>
<evidence type="ECO:0000313" key="5">
    <source>
        <dbReference type="Proteomes" id="UP000177039"/>
    </source>
</evidence>
<sequence>MIFILSLILLIIVFLFLLIILFSFFFAIDVFLDLPYVATKKEKVGTIIKLANIKRGETVIDLGSGDGRLLFAAAQKGAKAIGYEINPFLIFLTKLKSQFSPPQVRDLILTKRQNLWHTDLAVADVIFVYGRKKTMPRFEKFIYQNAKRGARIIVNTDKTKPFPNKKPLKSGNGIFLYKI</sequence>
<keyword evidence="1" id="KW-0489">Methyltransferase</keyword>
<dbReference type="EMBL" id="MFBT01000040">
    <property type="protein sequence ID" value="OGD98249.1"/>
    <property type="molecule type" value="Genomic_DNA"/>
</dbReference>
<comment type="caution">
    <text evidence="4">The sequence shown here is derived from an EMBL/GenBank/DDBJ whole genome shotgun (WGS) entry which is preliminary data.</text>
</comment>
<name>A0A1F5H2E9_9BACT</name>
<protein>
    <recommendedName>
        <fullName evidence="6">Methyltransferase domain-containing protein</fullName>
    </recommendedName>
</protein>
<dbReference type="Gene3D" id="3.40.50.150">
    <property type="entry name" value="Vaccinia Virus protein VP39"/>
    <property type="match status" value="1"/>
</dbReference>
<dbReference type="Proteomes" id="UP000177039">
    <property type="component" value="Unassembled WGS sequence"/>
</dbReference>
<dbReference type="GO" id="GO:0016279">
    <property type="term" value="F:protein-lysine N-methyltransferase activity"/>
    <property type="evidence" value="ECO:0007669"/>
    <property type="project" value="InterPro"/>
</dbReference>
<dbReference type="CDD" id="cd02440">
    <property type="entry name" value="AdoMet_MTases"/>
    <property type="match status" value="1"/>
</dbReference>
<dbReference type="GO" id="GO:0032259">
    <property type="term" value="P:methylation"/>
    <property type="evidence" value="ECO:0007669"/>
    <property type="project" value="UniProtKB-KW"/>
</dbReference>
<dbReference type="AlphaFoldDB" id="A0A1F5H2E9"/>
<evidence type="ECO:0000313" key="4">
    <source>
        <dbReference type="EMBL" id="OGD98249.1"/>
    </source>
</evidence>
<gene>
    <name evidence="4" type="ORF">A3B54_00400</name>
</gene>
<dbReference type="InterPro" id="IPR026170">
    <property type="entry name" value="FAM173A/B"/>
</dbReference>
<keyword evidence="3" id="KW-0949">S-adenosyl-L-methionine</keyword>
<proteinExistence type="predicted"/>
<evidence type="ECO:0000256" key="1">
    <source>
        <dbReference type="ARBA" id="ARBA00022603"/>
    </source>
</evidence>
<reference evidence="4 5" key="1">
    <citation type="journal article" date="2016" name="Nat. Commun.">
        <title>Thousands of microbial genomes shed light on interconnected biogeochemical processes in an aquifer system.</title>
        <authorList>
            <person name="Anantharaman K."/>
            <person name="Brown C.T."/>
            <person name="Hug L.A."/>
            <person name="Sharon I."/>
            <person name="Castelle C.J."/>
            <person name="Probst A.J."/>
            <person name="Thomas B.C."/>
            <person name="Singh A."/>
            <person name="Wilkins M.J."/>
            <person name="Karaoz U."/>
            <person name="Brodie E.L."/>
            <person name="Williams K.H."/>
            <person name="Hubbard S.S."/>
            <person name="Banfield J.F."/>
        </authorList>
    </citation>
    <scope>NUCLEOTIDE SEQUENCE [LARGE SCALE GENOMIC DNA]</scope>
</reference>